<evidence type="ECO:0000256" key="2">
    <source>
        <dbReference type="SAM" id="MobiDB-lite"/>
    </source>
</evidence>
<organism evidence="4 5">
    <name type="scientific">Eptatretus burgeri</name>
    <name type="common">Inshore hagfish</name>
    <dbReference type="NCBI Taxonomy" id="7764"/>
    <lineage>
        <taxon>Eukaryota</taxon>
        <taxon>Metazoa</taxon>
        <taxon>Chordata</taxon>
        <taxon>Craniata</taxon>
        <taxon>Vertebrata</taxon>
        <taxon>Cyclostomata</taxon>
        <taxon>Myxini</taxon>
        <taxon>Myxiniformes</taxon>
        <taxon>Myxinidae</taxon>
        <taxon>Eptatretinae</taxon>
        <taxon>Eptatretus</taxon>
    </lineage>
</organism>
<dbReference type="InterPro" id="IPR019384">
    <property type="entry name" value="FHIP"/>
</dbReference>
<dbReference type="GeneTree" id="ENSGT00950000182936"/>
<evidence type="ECO:0000313" key="4">
    <source>
        <dbReference type="Ensembl" id="ENSEBUP00000011301.1"/>
    </source>
</evidence>
<reference evidence="4" key="2">
    <citation type="submission" date="2025-09" db="UniProtKB">
        <authorList>
            <consortium name="Ensembl"/>
        </authorList>
    </citation>
    <scope>IDENTIFICATION</scope>
</reference>
<sequence>MLEILVEEEEERESGEMGPCMEYLLQHKILETMYTLSTADCPPGMKQQVLMFFTKLLGRIQQPILPHINVYRPVQKLVRLCGLVQAAPTENEEMQFLCTVCAKVKQDPYLVNFFLENKDSHKDSALNNSLSPCAPGGEMKRNTEVPSAGTMADAPGEREPDQSHGSTASSVRCANDLAYHEYSSNGLYLGVRATCRRECNLVHSLLTLISSPDGRIAVKACEGLMLLVSLPDATAAQNLAGNTALCEMLTQRLTTLHHALPTSLDPLDIESLQPVNWGLDGYNQKEDTAAFPGKRTLISFLSWLDYCDQLIKEAHEVTASALAVAIRRWFFVQVLEPQLLQMSEEGILVSTALLARIVRQVESQSLLGQLVVFLLGKRRLHPEEPGEPPQPILRQRLIERCDHISDEVSIMTLKTFETLLQKPHPDILWNLVLQNLQERNYMEYKPPTQEDAEIAENGQIAGAVDLEEDPLFGDVLSGNQFLSSDWLYPSPQLSPEHGKDGKTEVHKVVNSFLCIVPDEAKSSYQVEGTGYDTYLRDAHKQFRDCCTACTTWDWPAKPTPMEKCNLEAPFFEGHLFKVLFDRMSRILDQGISAALLGDRSAVSMPRGCHHNTNSNNCTCPIIRTPYNVNLQITSVLSKLALFPHPHLHEFVLDPYVNMASGCRSLFSVIVRVVGDLMVRIQRIPEFNSRLLMVRRRLVGLDPDTSLIDHLTLLEGVIVLEEFCKELAAVAFVKHHAESTL</sequence>
<name>A0A8C4Q8H7_EPTBU</name>
<dbReference type="Pfam" id="PF19311">
    <property type="entry name" value="KELAA"/>
    <property type="match status" value="1"/>
</dbReference>
<dbReference type="AlphaFoldDB" id="A0A8C4Q8H7"/>
<dbReference type="InterPro" id="IPR045668">
    <property type="entry name" value="FHIP_KELAA_motif"/>
</dbReference>
<accession>A0A8C4Q8H7</accession>
<dbReference type="InterPro" id="IPR045669">
    <property type="entry name" value="FHIP_C"/>
</dbReference>
<dbReference type="PANTHER" id="PTHR21705">
    <property type="entry name" value="RAI16 PROTEIN-RELATED"/>
    <property type="match status" value="1"/>
</dbReference>
<dbReference type="Pfam" id="PF10257">
    <property type="entry name" value="RAI16-like"/>
    <property type="match status" value="1"/>
</dbReference>
<protein>
    <submittedName>
        <fullName evidence="4">FHF complex subunit HOOK interacting protein 2</fullName>
    </submittedName>
</protein>
<feature type="domain" description="FHF complex subunit HOOK-interacting protein C-terminal" evidence="3">
    <location>
        <begin position="623"/>
        <end position="699"/>
    </location>
</feature>
<evidence type="ECO:0000313" key="5">
    <source>
        <dbReference type="Proteomes" id="UP000694388"/>
    </source>
</evidence>
<dbReference type="Ensembl" id="ENSEBUT00000011868.1">
    <property type="protein sequence ID" value="ENSEBUP00000011301.1"/>
    <property type="gene ID" value="ENSEBUG00000007241.1"/>
</dbReference>
<reference evidence="4" key="1">
    <citation type="submission" date="2025-08" db="UniProtKB">
        <authorList>
            <consortium name="Ensembl"/>
        </authorList>
    </citation>
    <scope>IDENTIFICATION</scope>
</reference>
<dbReference type="PANTHER" id="PTHR21705:SF12">
    <property type="entry name" value="FHF COMPLEX SUBUNIT HOOK-INTERACTING PROTEIN C-TERMINAL DOMAIN-CONTAINING PROTEIN"/>
    <property type="match status" value="1"/>
</dbReference>
<evidence type="ECO:0000256" key="1">
    <source>
        <dbReference type="ARBA" id="ARBA00024336"/>
    </source>
</evidence>
<proteinExistence type="inferred from homology"/>
<comment type="similarity">
    <text evidence="1">Belongs to the FHIP family.</text>
</comment>
<feature type="region of interest" description="Disordered" evidence="2">
    <location>
        <begin position="125"/>
        <end position="168"/>
    </location>
</feature>
<dbReference type="Proteomes" id="UP000694388">
    <property type="component" value="Unplaced"/>
</dbReference>
<keyword evidence="5" id="KW-1185">Reference proteome</keyword>
<dbReference type="Pfam" id="PF19314">
    <property type="entry name" value="DUF5917"/>
    <property type="match status" value="1"/>
</dbReference>
<evidence type="ECO:0000259" key="3">
    <source>
        <dbReference type="Pfam" id="PF19314"/>
    </source>
</evidence>